<feature type="transmembrane region" description="Helical" evidence="1">
    <location>
        <begin position="411"/>
        <end position="428"/>
    </location>
</feature>
<gene>
    <name evidence="2" type="ORF">CAC02_04105</name>
</gene>
<evidence type="ECO:0000313" key="2">
    <source>
        <dbReference type="EMBL" id="RCW17225.1"/>
    </source>
</evidence>
<name>A0A368UE52_9STRE</name>
<reference evidence="2 3" key="1">
    <citation type="journal article" date="2018" name="Sci. Rep.">
        <title>Network-guided genomic and metagenomic analysis of the faecal microbiota of the critically endangered kakapo.</title>
        <authorList>
            <person name="Waite D.W."/>
            <person name="Dsouza M."/>
            <person name="Sekiguchi Y."/>
            <person name="Hugenholtz P."/>
            <person name="Taylor M.W."/>
        </authorList>
    </citation>
    <scope>NUCLEOTIDE SEQUENCE [LARGE SCALE GENOMIC DNA]</scope>
    <source>
        <strain evidence="2 3">BI02</strain>
    </source>
</reference>
<keyword evidence="1" id="KW-1133">Transmembrane helix</keyword>
<sequence>MIKLIFYQFNYAKKILFGTVPLLLVSSIVVGTSLIGINSASKTAITAIQLFQMLIFFGGVTLFFVVSNIVQFLIDIFRDDYKLWSILGASHSHISLLISGQLFIISLITSVFGMILSFAVINKYYVFLQSLTSKHELPNLTVVFDIKTIILSVLIVPIIVGISAYFYSRKELEKEDIVEQKRLYKYVIIAVKVILWFIFIGLWVFCLNILMSDTTSKSTSDILHQTSVVLFLLLIHLVFIQMITPRVQILLLRFLSKVLPLKKYAFIIGKWNILFNPTYLKNLQASVTMGITLVSGFLLYVQNTYMGNHSDSIREATFSFITYLSAPILIILANTISITTLSSNQDEEELSQLKILGASKNNLIMIKVAEAFLHSLMIFVISSVFNSTILFSVSYGVHLLGNHMSNINGVWLPNFILSGIVCLFYLLVKLLRIKSCRNVV</sequence>
<dbReference type="AlphaFoldDB" id="A0A368UE52"/>
<feature type="transmembrane region" description="Helical" evidence="1">
    <location>
        <begin position="49"/>
        <end position="74"/>
    </location>
</feature>
<feature type="transmembrane region" description="Helical" evidence="1">
    <location>
        <begin position="283"/>
        <end position="301"/>
    </location>
</feature>
<dbReference type="Proteomes" id="UP000253215">
    <property type="component" value="Unassembled WGS sequence"/>
</dbReference>
<accession>A0A368UE52</accession>
<feature type="transmembrane region" description="Helical" evidence="1">
    <location>
        <begin position="222"/>
        <end position="243"/>
    </location>
</feature>
<evidence type="ECO:0000256" key="1">
    <source>
        <dbReference type="SAM" id="Phobius"/>
    </source>
</evidence>
<keyword evidence="1" id="KW-0472">Membrane</keyword>
<feature type="transmembrane region" description="Helical" evidence="1">
    <location>
        <begin position="141"/>
        <end position="166"/>
    </location>
</feature>
<protein>
    <submittedName>
        <fullName evidence="2">Uncharacterized protein</fullName>
    </submittedName>
</protein>
<feature type="transmembrane region" description="Helical" evidence="1">
    <location>
        <begin position="321"/>
        <end position="343"/>
    </location>
</feature>
<evidence type="ECO:0000313" key="3">
    <source>
        <dbReference type="Proteomes" id="UP000253215"/>
    </source>
</evidence>
<dbReference type="EMBL" id="NETH01000014">
    <property type="protein sequence ID" value="RCW17225.1"/>
    <property type="molecule type" value="Genomic_DNA"/>
</dbReference>
<feature type="transmembrane region" description="Helical" evidence="1">
    <location>
        <begin position="94"/>
        <end position="121"/>
    </location>
</feature>
<comment type="caution">
    <text evidence="2">The sequence shown here is derived from an EMBL/GenBank/DDBJ whole genome shotgun (WGS) entry which is preliminary data.</text>
</comment>
<organism evidence="2 3">
    <name type="scientific">Streptococcus gallolyticus</name>
    <dbReference type="NCBI Taxonomy" id="315405"/>
    <lineage>
        <taxon>Bacteria</taxon>
        <taxon>Bacillati</taxon>
        <taxon>Bacillota</taxon>
        <taxon>Bacilli</taxon>
        <taxon>Lactobacillales</taxon>
        <taxon>Streptococcaceae</taxon>
        <taxon>Streptococcus</taxon>
    </lineage>
</organism>
<keyword evidence="1" id="KW-0812">Transmembrane</keyword>
<proteinExistence type="predicted"/>
<feature type="transmembrane region" description="Helical" evidence="1">
    <location>
        <begin position="186"/>
        <end position="210"/>
    </location>
</feature>
<feature type="transmembrane region" description="Helical" evidence="1">
    <location>
        <begin position="15"/>
        <end position="37"/>
    </location>
</feature>
<feature type="transmembrane region" description="Helical" evidence="1">
    <location>
        <begin position="364"/>
        <end position="391"/>
    </location>
</feature>